<evidence type="ECO:0000313" key="1">
    <source>
        <dbReference type="EMBL" id="MCC2256177.1"/>
    </source>
</evidence>
<sequence length="84" mass="9788">MKEGYTTTMIYELKEGSPVACIVAEYSVDPKPALVAYIMQSLYNDYNTWDYPVMVKGMRESDTVKNHWYYDDFANRRVLAAYPV</sequence>
<name>A0ABS8G468_9FIRM</name>
<gene>
    <name evidence="1" type="ORF">LKD70_17485</name>
</gene>
<reference evidence="1 2" key="1">
    <citation type="submission" date="2021-10" db="EMBL/GenBank/DDBJ databases">
        <title>Anaerobic single-cell dispensing facilitates the cultivation of human gut bacteria.</title>
        <authorList>
            <person name="Afrizal A."/>
        </authorList>
    </citation>
    <scope>NUCLEOTIDE SEQUENCE [LARGE SCALE GENOMIC DNA]</scope>
    <source>
        <strain evidence="1 2">CLA-AA-H200</strain>
    </source>
</reference>
<comment type="caution">
    <text evidence="1">The sequence shown here is derived from an EMBL/GenBank/DDBJ whole genome shotgun (WGS) entry which is preliminary data.</text>
</comment>
<keyword evidence="2" id="KW-1185">Reference proteome</keyword>
<proteinExistence type="predicted"/>
<dbReference type="RefSeq" id="WP_227709155.1">
    <property type="nucleotide sequence ID" value="NZ_JAJEQX010000054.1"/>
</dbReference>
<protein>
    <submittedName>
        <fullName evidence="1">Uncharacterized protein</fullName>
    </submittedName>
</protein>
<evidence type="ECO:0000313" key="2">
    <source>
        <dbReference type="Proteomes" id="UP001198151"/>
    </source>
</evidence>
<accession>A0ABS8G468</accession>
<organism evidence="1 2">
    <name type="scientific">Ruminococcus turbiniformis</name>
    <dbReference type="NCBI Taxonomy" id="2881258"/>
    <lineage>
        <taxon>Bacteria</taxon>
        <taxon>Bacillati</taxon>
        <taxon>Bacillota</taxon>
        <taxon>Clostridia</taxon>
        <taxon>Eubacteriales</taxon>
        <taxon>Oscillospiraceae</taxon>
        <taxon>Ruminococcus</taxon>
    </lineage>
</organism>
<dbReference type="EMBL" id="JAJEQX010000054">
    <property type="protein sequence ID" value="MCC2256177.1"/>
    <property type="molecule type" value="Genomic_DNA"/>
</dbReference>
<dbReference type="Proteomes" id="UP001198151">
    <property type="component" value="Unassembled WGS sequence"/>
</dbReference>